<dbReference type="GeneID" id="92182784"/>
<dbReference type="EMBL" id="JBCAWK010000010">
    <property type="protein sequence ID" value="KAK8847667.1"/>
    <property type="molecule type" value="Genomic_DNA"/>
</dbReference>
<proteinExistence type="predicted"/>
<comment type="caution">
    <text evidence="1">The sequence shown here is derived from an EMBL/GenBank/DDBJ whole genome shotgun (WGS) entry which is preliminary data.</text>
</comment>
<evidence type="ECO:0000313" key="1">
    <source>
        <dbReference type="EMBL" id="KAK8847667.1"/>
    </source>
</evidence>
<sequence length="353" mass="39469">MSTGSPLATLTDRDTRSSFPLTTLSPLAEVHHLILHHLESISPTTLLPINTAFYSSLLPSIYRSIHLNSSNVAQLFYGFKMSRSKSTLRKNRALSLVENIHFEDESSLRTFYRYGKVTPSRHNPIFPGIKHVHLGWDAVVGMAEKPFPVRPRGRPTIPPNRFARSLSFILGYHMSTTCVETISLDWESGRLSGSTVGSTDGLEETIWSAEEIQGALADLISPLQLQKGFKSLIFNIASGDGDFAFDPTVILSSRSDIRVFFNFDEEDTGYELDLGKAGESIVRVSRLPSSEHRIRFVSNRAEDLGLQLEKMYEGGSISEEEIRRLRESYQVEKLEGTECACKMWAEATALESC</sequence>
<name>A0AAW0YHL6_9TREE</name>
<organism evidence="1 2">
    <name type="scientific">Kwoniella newhampshirensis</name>
    <dbReference type="NCBI Taxonomy" id="1651941"/>
    <lineage>
        <taxon>Eukaryota</taxon>
        <taxon>Fungi</taxon>
        <taxon>Dikarya</taxon>
        <taxon>Basidiomycota</taxon>
        <taxon>Agaricomycotina</taxon>
        <taxon>Tremellomycetes</taxon>
        <taxon>Tremellales</taxon>
        <taxon>Cryptococcaceae</taxon>
        <taxon>Kwoniella</taxon>
    </lineage>
</organism>
<evidence type="ECO:0008006" key="3">
    <source>
        <dbReference type="Google" id="ProtNLM"/>
    </source>
</evidence>
<dbReference type="Pfam" id="PF12586">
    <property type="entry name" value="DUF3760"/>
    <property type="match status" value="1"/>
</dbReference>
<dbReference type="AlphaFoldDB" id="A0AAW0YHL6"/>
<dbReference type="Proteomes" id="UP001388673">
    <property type="component" value="Unassembled WGS sequence"/>
</dbReference>
<evidence type="ECO:0000313" key="2">
    <source>
        <dbReference type="Proteomes" id="UP001388673"/>
    </source>
</evidence>
<keyword evidence="2" id="KW-1185">Reference proteome</keyword>
<accession>A0AAW0YHL6</accession>
<dbReference type="InterPro" id="IPR022235">
    <property type="entry name" value="DUF3760"/>
</dbReference>
<dbReference type="KEGG" id="kne:92182784"/>
<gene>
    <name evidence="1" type="ORF">IAR55_005526</name>
</gene>
<reference evidence="1 2" key="1">
    <citation type="journal article" date="2024" name="bioRxiv">
        <title>Comparative genomics of Cryptococcus and Kwoniella reveals pathogenesis evolution and contrasting karyotype dynamics via intercentromeric recombination or chromosome fusion.</title>
        <authorList>
            <person name="Coelho M.A."/>
            <person name="David-Palma M."/>
            <person name="Shea T."/>
            <person name="Bowers K."/>
            <person name="McGinley-Smith S."/>
            <person name="Mohammad A.W."/>
            <person name="Gnirke A."/>
            <person name="Yurkov A.M."/>
            <person name="Nowrousian M."/>
            <person name="Sun S."/>
            <person name="Cuomo C.A."/>
            <person name="Heitman J."/>
        </authorList>
    </citation>
    <scope>NUCLEOTIDE SEQUENCE [LARGE SCALE GENOMIC DNA]</scope>
    <source>
        <strain evidence="1 2">CBS 13917</strain>
    </source>
</reference>
<dbReference type="RefSeq" id="XP_066801185.1">
    <property type="nucleotide sequence ID" value="XM_066948617.1"/>
</dbReference>
<protein>
    <recommendedName>
        <fullName evidence="3">F-box domain-containing protein</fullName>
    </recommendedName>
</protein>